<dbReference type="Gene3D" id="3.40.50.450">
    <property type="match status" value="1"/>
</dbReference>
<sequence length="489" mass="53319">MQTNQKLCIAIFGPTASGKTKLGVAIAKAFPSEVISVDSLQCYKAGSILTAEPTAQEIADVTHHLLDYLEADEEPDDFVAMAADVMDEITSRGRIPILVGGSTSLAIPLLHEALKRQYRFVAATLIPRQSTYWQSIQVRASEMLETGLLAELEELRDLQQSVLDDNACFHKGVWKAIGYQEFYPYLEADSPCNARQSPFQKGLALMNANTLQYGFHPLEWIRSSLNPFLHQAGVVCMSLPVTNKASWMSDVEIPALSMLNELCYSLRTIKVSTNGTLNSNSMSRVVGLFGGSSPGNDPGHIDAARKLAFAFHQNNYKLVYGSGTTGIMGAIASALVQVSGPSAVQGIIPVALAKYEERLTKKRADPSNFGNRTVVKDRHTRKRLMIEAVIGGAPGSGFVALSSGYGTLEELLEITTWYQLGIHRCGICVFDVCGFYKGLMDWVCQAAQAGFVGTEEATILRVVTTAEDVIGCLGSSDHRYLRMGELEWD</sequence>
<evidence type="ECO:0000313" key="1">
    <source>
        <dbReference type="EMBL" id="KAF5565828.1"/>
    </source>
</evidence>
<reference evidence="1 2" key="1">
    <citation type="submission" date="2020-05" db="EMBL/GenBank/DDBJ databases">
        <title>Identification and distribution of gene clusters putatively required for synthesis of sphingolipid metabolism inhibitors in phylogenetically diverse species of the filamentous fungus Fusarium.</title>
        <authorList>
            <person name="Kim H.-S."/>
            <person name="Busman M."/>
            <person name="Brown D.W."/>
            <person name="Divon H."/>
            <person name="Uhlig S."/>
            <person name="Proctor R.H."/>
        </authorList>
    </citation>
    <scope>NUCLEOTIDE SEQUENCE [LARGE SCALE GENOMIC DNA]</scope>
    <source>
        <strain evidence="1 2">NRRL 13617</strain>
    </source>
</reference>
<accession>A0A8H5K2S9</accession>
<dbReference type="InterPro" id="IPR031100">
    <property type="entry name" value="LOG_fam"/>
</dbReference>
<keyword evidence="2" id="KW-1185">Reference proteome</keyword>
<dbReference type="Gene3D" id="3.40.50.300">
    <property type="entry name" value="P-loop containing nucleotide triphosphate hydrolases"/>
    <property type="match status" value="1"/>
</dbReference>
<dbReference type="SUPFAM" id="SSF52540">
    <property type="entry name" value="P-loop containing nucleoside triphosphate hydrolases"/>
    <property type="match status" value="1"/>
</dbReference>
<dbReference type="InterPro" id="IPR027417">
    <property type="entry name" value="P-loop_NTPase"/>
</dbReference>
<dbReference type="Pfam" id="PF03641">
    <property type="entry name" value="Lysine_decarbox"/>
    <property type="match status" value="1"/>
</dbReference>
<dbReference type="OrthoDB" id="414463at2759"/>
<dbReference type="Pfam" id="PF01715">
    <property type="entry name" value="IPPT"/>
    <property type="match status" value="2"/>
</dbReference>
<dbReference type="AlphaFoldDB" id="A0A8H5K2S9"/>
<dbReference type="InterPro" id="IPR005269">
    <property type="entry name" value="LOG"/>
</dbReference>
<name>A0A8H5K2S9_9HYPO</name>
<dbReference type="GO" id="GO:0005829">
    <property type="term" value="C:cytosol"/>
    <property type="evidence" value="ECO:0007669"/>
    <property type="project" value="TreeGrafter"/>
</dbReference>
<comment type="caution">
    <text evidence="1">The sequence shown here is derived from an EMBL/GenBank/DDBJ whole genome shotgun (WGS) entry which is preliminary data.</text>
</comment>
<dbReference type="GO" id="GO:0016799">
    <property type="term" value="F:hydrolase activity, hydrolyzing N-glycosyl compounds"/>
    <property type="evidence" value="ECO:0007669"/>
    <property type="project" value="TreeGrafter"/>
</dbReference>
<dbReference type="PANTHER" id="PTHR31223">
    <property type="entry name" value="LOG FAMILY PROTEIN YJL055W"/>
    <property type="match status" value="1"/>
</dbReference>
<dbReference type="SUPFAM" id="SSF102405">
    <property type="entry name" value="MCP/YpsA-like"/>
    <property type="match status" value="1"/>
</dbReference>
<dbReference type="NCBIfam" id="TIGR00730">
    <property type="entry name" value="Rossman fold protein, TIGR00730 family"/>
    <property type="match status" value="1"/>
</dbReference>
<dbReference type="GO" id="GO:0009691">
    <property type="term" value="P:cytokinin biosynthetic process"/>
    <property type="evidence" value="ECO:0007669"/>
    <property type="project" value="InterPro"/>
</dbReference>
<protein>
    <submittedName>
        <fullName evidence="1">Lysine decarboxylase</fullName>
    </submittedName>
</protein>
<dbReference type="Proteomes" id="UP000582016">
    <property type="component" value="Unassembled WGS sequence"/>
</dbReference>
<evidence type="ECO:0000313" key="2">
    <source>
        <dbReference type="Proteomes" id="UP000582016"/>
    </source>
</evidence>
<dbReference type="EMBL" id="JAAOAQ010000125">
    <property type="protein sequence ID" value="KAF5565828.1"/>
    <property type="molecule type" value="Genomic_DNA"/>
</dbReference>
<organism evidence="1 2">
    <name type="scientific">Fusarium phyllophilum</name>
    <dbReference type="NCBI Taxonomy" id="47803"/>
    <lineage>
        <taxon>Eukaryota</taxon>
        <taxon>Fungi</taxon>
        <taxon>Dikarya</taxon>
        <taxon>Ascomycota</taxon>
        <taxon>Pezizomycotina</taxon>
        <taxon>Sordariomycetes</taxon>
        <taxon>Hypocreomycetidae</taxon>
        <taxon>Hypocreales</taxon>
        <taxon>Nectriaceae</taxon>
        <taxon>Fusarium</taxon>
        <taxon>Fusarium fujikuroi species complex</taxon>
    </lineage>
</organism>
<dbReference type="PANTHER" id="PTHR31223:SF70">
    <property type="entry name" value="LOG FAMILY PROTEIN YJL055W"/>
    <property type="match status" value="1"/>
</dbReference>
<gene>
    <name evidence="1" type="ORF">FPHYL_4046</name>
</gene>
<proteinExistence type="predicted"/>